<evidence type="ECO:0000256" key="2">
    <source>
        <dbReference type="ARBA" id="ARBA00012544"/>
    </source>
</evidence>
<accession>A0AAV5VZ57</accession>
<organism evidence="9 10">
    <name type="scientific">Pristionchus fissidentatus</name>
    <dbReference type="NCBI Taxonomy" id="1538716"/>
    <lineage>
        <taxon>Eukaryota</taxon>
        <taxon>Metazoa</taxon>
        <taxon>Ecdysozoa</taxon>
        <taxon>Nematoda</taxon>
        <taxon>Chromadorea</taxon>
        <taxon>Rhabditida</taxon>
        <taxon>Rhabditina</taxon>
        <taxon>Diplogasteromorpha</taxon>
        <taxon>Diplogasteroidea</taxon>
        <taxon>Neodiplogasteridae</taxon>
        <taxon>Pristionchus</taxon>
    </lineage>
</organism>
<keyword evidence="3" id="KW-0328">Glycosyltransferase</keyword>
<dbReference type="AlphaFoldDB" id="A0AAV5VZ57"/>
<keyword evidence="7" id="KW-0472">Membrane</keyword>
<dbReference type="Pfam" id="PF00201">
    <property type="entry name" value="UDPGT"/>
    <property type="match status" value="1"/>
</dbReference>
<evidence type="ECO:0000256" key="3">
    <source>
        <dbReference type="ARBA" id="ARBA00022676"/>
    </source>
</evidence>
<dbReference type="InterPro" id="IPR002213">
    <property type="entry name" value="UDP_glucos_trans"/>
</dbReference>
<gene>
    <name evidence="9" type="ORF">PFISCL1PPCAC_14960</name>
</gene>
<feature type="signal peptide" evidence="8">
    <location>
        <begin position="1"/>
        <end position="17"/>
    </location>
</feature>
<dbReference type="PANTHER" id="PTHR48043:SF145">
    <property type="entry name" value="FI06409P-RELATED"/>
    <property type="match status" value="1"/>
</dbReference>
<comment type="catalytic activity">
    <reaction evidence="6">
        <text>glucuronate acceptor + UDP-alpha-D-glucuronate = acceptor beta-D-glucuronoside + UDP + H(+)</text>
        <dbReference type="Rhea" id="RHEA:21032"/>
        <dbReference type="ChEBI" id="CHEBI:15378"/>
        <dbReference type="ChEBI" id="CHEBI:58052"/>
        <dbReference type="ChEBI" id="CHEBI:58223"/>
        <dbReference type="ChEBI" id="CHEBI:132367"/>
        <dbReference type="ChEBI" id="CHEBI:132368"/>
        <dbReference type="EC" id="2.4.1.17"/>
    </reaction>
</comment>
<dbReference type="SUPFAM" id="SSF53756">
    <property type="entry name" value="UDP-Glycosyltransferase/glycogen phosphorylase"/>
    <property type="match status" value="1"/>
</dbReference>
<dbReference type="EC" id="2.4.1.17" evidence="2"/>
<feature type="transmembrane region" description="Helical" evidence="7">
    <location>
        <begin position="493"/>
        <end position="513"/>
    </location>
</feature>
<evidence type="ECO:0000313" key="10">
    <source>
        <dbReference type="Proteomes" id="UP001432322"/>
    </source>
</evidence>
<dbReference type="FunFam" id="3.40.50.2000:FF:000021">
    <property type="entry name" value="UDP-glucuronosyltransferase"/>
    <property type="match status" value="1"/>
</dbReference>
<dbReference type="InterPro" id="IPR050271">
    <property type="entry name" value="UDP-glycosyltransferase"/>
</dbReference>
<keyword evidence="5 8" id="KW-0732">Signal</keyword>
<evidence type="ECO:0000256" key="6">
    <source>
        <dbReference type="ARBA" id="ARBA00047475"/>
    </source>
</evidence>
<proteinExistence type="inferred from homology"/>
<evidence type="ECO:0000256" key="5">
    <source>
        <dbReference type="ARBA" id="ARBA00022729"/>
    </source>
</evidence>
<keyword evidence="7" id="KW-1133">Transmembrane helix</keyword>
<dbReference type="EMBL" id="BTSY01000004">
    <property type="protein sequence ID" value="GMT23663.1"/>
    <property type="molecule type" value="Genomic_DNA"/>
</dbReference>
<evidence type="ECO:0000313" key="9">
    <source>
        <dbReference type="EMBL" id="GMT23663.1"/>
    </source>
</evidence>
<evidence type="ECO:0000256" key="1">
    <source>
        <dbReference type="ARBA" id="ARBA00009995"/>
    </source>
</evidence>
<dbReference type="PANTHER" id="PTHR48043">
    <property type="entry name" value="EG:EG0003.4 PROTEIN-RELATED"/>
    <property type="match status" value="1"/>
</dbReference>
<comment type="caution">
    <text evidence="9">The sequence shown here is derived from an EMBL/GenBank/DDBJ whole genome shotgun (WGS) entry which is preliminary data.</text>
</comment>
<keyword evidence="4" id="KW-0808">Transferase</keyword>
<keyword evidence="10" id="KW-1185">Reference proteome</keyword>
<keyword evidence="7" id="KW-0812">Transmembrane</keyword>
<dbReference type="Proteomes" id="UP001432322">
    <property type="component" value="Unassembled WGS sequence"/>
</dbReference>
<sequence length="533" mass="60797">MILLPLFFLSLISLSNSFKIAIFASDITSSQNIWNKRIANILSNAGHDVVVYVISSYNTKPKMIDFVPAVKADYVNASTPYDIHELMKDANDVTFYDVPFYDSRQKARAKIFSAMIESCEPLITNKTFIESVKSEKFDVAFAHMYTYCNIGVIHLTGIPSWIWLNSAPMAEHIGQSIGLPMPPSYCSHMMQDAGEEMYFIERIKSWFANILTLPFIRWGVSMETAAFRKHYGEDFPDLFELGKQAPLVMVNTVELYDFARPTLAKIVNIGGIGLNVTGDAQLTGEYGRFVDESVDGFVVMTFGSIAPAHLMPKEWKRSIVMAFSRFPRVQFFIRYEKEDDEFTNKLPKNAHVSKWLPQGDLLKHPKCLGLITHAGYNSLQDVFHSGIPAITIPLFGDQPRNARLAEKLGVALRITKPEMMSAIALTKNLDKLISDKSLSVNARRLRRQIELRPMSSDALLIKWTQFIAEFKTVDNLVPYGVHLNSFVYHSLDVILFVFVTISFFSFLIFRIFYKCYRCVKCFIPEDQYKVKRD</sequence>
<reference evidence="9" key="1">
    <citation type="submission" date="2023-10" db="EMBL/GenBank/DDBJ databases">
        <title>Genome assembly of Pristionchus species.</title>
        <authorList>
            <person name="Yoshida K."/>
            <person name="Sommer R.J."/>
        </authorList>
    </citation>
    <scope>NUCLEOTIDE SEQUENCE</scope>
    <source>
        <strain evidence="9">RS5133</strain>
    </source>
</reference>
<evidence type="ECO:0000256" key="8">
    <source>
        <dbReference type="SAM" id="SignalP"/>
    </source>
</evidence>
<evidence type="ECO:0000256" key="4">
    <source>
        <dbReference type="ARBA" id="ARBA00022679"/>
    </source>
</evidence>
<dbReference type="GO" id="GO:0015020">
    <property type="term" value="F:glucuronosyltransferase activity"/>
    <property type="evidence" value="ECO:0007669"/>
    <property type="project" value="UniProtKB-EC"/>
</dbReference>
<comment type="similarity">
    <text evidence="1">Belongs to the UDP-glycosyltransferase family.</text>
</comment>
<protein>
    <recommendedName>
        <fullName evidence="2">glucuronosyltransferase</fullName>
        <ecNumber evidence="2">2.4.1.17</ecNumber>
    </recommendedName>
</protein>
<dbReference type="Gene3D" id="3.40.50.2000">
    <property type="entry name" value="Glycogen Phosphorylase B"/>
    <property type="match status" value="1"/>
</dbReference>
<feature type="chain" id="PRO_5043574089" description="glucuronosyltransferase" evidence="8">
    <location>
        <begin position="18"/>
        <end position="533"/>
    </location>
</feature>
<dbReference type="CDD" id="cd03784">
    <property type="entry name" value="GT1_Gtf-like"/>
    <property type="match status" value="1"/>
</dbReference>
<evidence type="ECO:0000256" key="7">
    <source>
        <dbReference type="SAM" id="Phobius"/>
    </source>
</evidence>
<name>A0AAV5VZ57_9BILA</name>